<feature type="compositionally biased region" description="Basic and acidic residues" evidence="10">
    <location>
        <begin position="87"/>
        <end position="113"/>
    </location>
</feature>
<comment type="caution">
    <text evidence="11">The sequence shown here is derived from an EMBL/GenBank/DDBJ whole genome shotgun (WGS) entry which is preliminary data.</text>
</comment>
<comment type="subcellular location">
    <subcellularLocation>
        <location evidence="1">Cytoplasm</location>
    </subcellularLocation>
    <subcellularLocation>
        <location evidence="2">Golgi apparatus</location>
    </subcellularLocation>
</comment>
<feature type="region of interest" description="Disordered" evidence="10">
    <location>
        <begin position="15"/>
        <end position="120"/>
    </location>
</feature>
<dbReference type="PANTHER" id="PTHR21470">
    <property type="entry name" value="RAB6-INTERACTING PROTEIN GORAB"/>
    <property type="match status" value="1"/>
</dbReference>
<evidence type="ECO:0000256" key="4">
    <source>
        <dbReference type="ARBA" id="ARBA00014130"/>
    </source>
</evidence>
<dbReference type="PANTHER" id="PTHR21470:SF2">
    <property type="entry name" value="RAB6-INTERACTING GOLGIN"/>
    <property type="match status" value="1"/>
</dbReference>
<feature type="region of interest" description="Disordered" evidence="10">
    <location>
        <begin position="275"/>
        <end position="343"/>
    </location>
</feature>
<gene>
    <name evidence="11" type="ORF">G5714_019788</name>
</gene>
<evidence type="ECO:0000256" key="1">
    <source>
        <dbReference type="ARBA" id="ARBA00004496"/>
    </source>
</evidence>
<proteinExistence type="inferred from homology"/>
<dbReference type="OrthoDB" id="9909311at2759"/>
<dbReference type="GO" id="GO:1905515">
    <property type="term" value="P:non-motile cilium assembly"/>
    <property type="evidence" value="ECO:0007669"/>
    <property type="project" value="TreeGrafter"/>
</dbReference>
<dbReference type="InterPro" id="IPR007033">
    <property type="entry name" value="GORAB"/>
</dbReference>
<dbReference type="Proteomes" id="UP000579812">
    <property type="component" value="Unassembled WGS sequence"/>
</dbReference>
<evidence type="ECO:0000313" key="11">
    <source>
        <dbReference type="EMBL" id="KAF4099662.1"/>
    </source>
</evidence>
<evidence type="ECO:0000256" key="9">
    <source>
        <dbReference type="ARBA" id="ARBA00033032"/>
    </source>
</evidence>
<comment type="similarity">
    <text evidence="3">Belongs to the GORAB family.</text>
</comment>
<evidence type="ECO:0000256" key="3">
    <source>
        <dbReference type="ARBA" id="ARBA00005599"/>
    </source>
</evidence>
<dbReference type="AlphaFoldDB" id="A0A7J6C194"/>
<dbReference type="EMBL" id="JAAMOB010000020">
    <property type="protein sequence ID" value="KAF4099662.1"/>
    <property type="molecule type" value="Genomic_DNA"/>
</dbReference>
<keyword evidence="5" id="KW-0963">Cytoplasm</keyword>
<evidence type="ECO:0000313" key="12">
    <source>
        <dbReference type="Proteomes" id="UP000579812"/>
    </source>
</evidence>
<feature type="compositionally biased region" description="Basic and acidic residues" evidence="10">
    <location>
        <begin position="46"/>
        <end position="63"/>
    </location>
</feature>
<evidence type="ECO:0000256" key="7">
    <source>
        <dbReference type="ARBA" id="ARBA00023054"/>
    </source>
</evidence>
<keyword evidence="6" id="KW-0333">Golgi apparatus</keyword>
<evidence type="ECO:0000256" key="2">
    <source>
        <dbReference type="ARBA" id="ARBA00004555"/>
    </source>
</evidence>
<reference evidence="11 12" key="1">
    <citation type="submission" date="2020-04" db="EMBL/GenBank/DDBJ databases">
        <title>Chromosome-level genome assembly of a cyprinid fish Onychostoma macrolepis by integration of Nanopore Sequencing, Bionano and Hi-C technology.</title>
        <authorList>
            <person name="Wang D."/>
        </authorList>
    </citation>
    <scope>NUCLEOTIDE SEQUENCE [LARGE SCALE GENOMIC DNA]</scope>
    <source>
        <strain evidence="11">SWU-2019</strain>
        <tissue evidence="11">Muscle</tissue>
    </source>
</reference>
<keyword evidence="7" id="KW-0175">Coiled coil</keyword>
<name>A0A7J6C194_9TELE</name>
<evidence type="ECO:0000256" key="10">
    <source>
        <dbReference type="SAM" id="MobiDB-lite"/>
    </source>
</evidence>
<evidence type="ECO:0000256" key="8">
    <source>
        <dbReference type="ARBA" id="ARBA00032512"/>
    </source>
</evidence>
<organism evidence="11 12">
    <name type="scientific">Onychostoma macrolepis</name>
    <dbReference type="NCBI Taxonomy" id="369639"/>
    <lineage>
        <taxon>Eukaryota</taxon>
        <taxon>Metazoa</taxon>
        <taxon>Chordata</taxon>
        <taxon>Craniata</taxon>
        <taxon>Vertebrata</taxon>
        <taxon>Euteleostomi</taxon>
        <taxon>Actinopterygii</taxon>
        <taxon>Neopterygii</taxon>
        <taxon>Teleostei</taxon>
        <taxon>Ostariophysi</taxon>
        <taxon>Cypriniformes</taxon>
        <taxon>Cyprinidae</taxon>
        <taxon>Acrossocheilinae</taxon>
        <taxon>Onychostoma</taxon>
    </lineage>
</organism>
<dbReference type="GO" id="GO:0005794">
    <property type="term" value="C:Golgi apparatus"/>
    <property type="evidence" value="ECO:0007669"/>
    <property type="project" value="UniProtKB-SubCell"/>
</dbReference>
<accession>A0A7J6C194</accession>
<evidence type="ECO:0000256" key="6">
    <source>
        <dbReference type="ARBA" id="ARBA00023034"/>
    </source>
</evidence>
<protein>
    <recommendedName>
        <fullName evidence="4">RAB6-interacting golgin</fullName>
    </recommendedName>
    <alternativeName>
        <fullName evidence="9">N-terminal kinase-like-binding protein 1</fullName>
    </alternativeName>
    <alternativeName>
        <fullName evidence="8">SCY1-like 1-binding protein 1</fullName>
    </alternativeName>
</protein>
<evidence type="ECO:0000256" key="5">
    <source>
        <dbReference type="ARBA" id="ARBA00022490"/>
    </source>
</evidence>
<sequence>MAAWAGFSEEELRRMKHNGEVVNQAVSVTLGRGRKAAPTNRSRQQLQRERALQLAAKQKEDSHSLPPDQQLTKPPDPPAVSYPTPVKPRDEPKPLESQLVEHEAEPLQHDPKSPAESAPPAVIKELDKQEVELREKNRLQQLQWEQRIMEEKNKKRKALLAKTIAEKSKQTQAEAVKLKKIQRELQLLDDSVSSDIGILRKLIEQSSMDYSLAWKRFEKAETEYVAAKMDLHRKTEVKEQLTEHLCAIIQQNELRKACKLEELMIQLELNAEDVPIPEETDLEDKEREANSQPITENGPAADTEGRTEVDGSSMSKDSSITEPTISQDNQESKATDVSTDGLS</sequence>
<keyword evidence="12" id="KW-1185">Reference proteome</keyword>
<feature type="compositionally biased region" description="Polar residues" evidence="10">
    <location>
        <begin position="310"/>
        <end position="329"/>
    </location>
</feature>